<dbReference type="AlphaFoldDB" id="A0A9P6E7A4"/>
<dbReference type="PROSITE" id="PS50097">
    <property type="entry name" value="BTB"/>
    <property type="match status" value="1"/>
</dbReference>
<evidence type="ECO:0000313" key="3">
    <source>
        <dbReference type="Proteomes" id="UP000807306"/>
    </source>
</evidence>
<feature type="domain" description="BTB" evidence="1">
    <location>
        <begin position="15"/>
        <end position="86"/>
    </location>
</feature>
<dbReference type="EMBL" id="MU157909">
    <property type="protein sequence ID" value="KAF9523837.1"/>
    <property type="molecule type" value="Genomic_DNA"/>
</dbReference>
<reference evidence="2" key="1">
    <citation type="submission" date="2020-11" db="EMBL/GenBank/DDBJ databases">
        <authorList>
            <consortium name="DOE Joint Genome Institute"/>
            <person name="Ahrendt S."/>
            <person name="Riley R."/>
            <person name="Andreopoulos W."/>
            <person name="Labutti K."/>
            <person name="Pangilinan J."/>
            <person name="Ruiz-Duenas F.J."/>
            <person name="Barrasa J.M."/>
            <person name="Sanchez-Garcia M."/>
            <person name="Camarero S."/>
            <person name="Miyauchi S."/>
            <person name="Serrano A."/>
            <person name="Linde D."/>
            <person name="Babiker R."/>
            <person name="Drula E."/>
            <person name="Ayuso-Fernandez I."/>
            <person name="Pacheco R."/>
            <person name="Padilla G."/>
            <person name="Ferreira P."/>
            <person name="Barriuso J."/>
            <person name="Kellner H."/>
            <person name="Castanera R."/>
            <person name="Alfaro M."/>
            <person name="Ramirez L."/>
            <person name="Pisabarro A.G."/>
            <person name="Kuo A."/>
            <person name="Tritt A."/>
            <person name="Lipzen A."/>
            <person name="He G."/>
            <person name="Yan M."/>
            <person name="Ng V."/>
            <person name="Cullen D."/>
            <person name="Martin F."/>
            <person name="Rosso M.-N."/>
            <person name="Henrissat B."/>
            <person name="Hibbett D."/>
            <person name="Martinez A.T."/>
            <person name="Grigoriev I.V."/>
        </authorList>
    </citation>
    <scope>NUCLEOTIDE SEQUENCE</scope>
    <source>
        <strain evidence="2">CBS 506.95</strain>
    </source>
</reference>
<comment type="caution">
    <text evidence="2">The sequence shown here is derived from an EMBL/GenBank/DDBJ whole genome shotgun (WGS) entry which is preliminary data.</text>
</comment>
<gene>
    <name evidence="2" type="ORF">CPB83DRAFT_774781</name>
</gene>
<dbReference type="Gene3D" id="3.30.710.10">
    <property type="entry name" value="Potassium Channel Kv1.1, Chain A"/>
    <property type="match status" value="1"/>
</dbReference>
<dbReference type="Pfam" id="PF00651">
    <property type="entry name" value="BTB"/>
    <property type="match status" value="1"/>
</dbReference>
<keyword evidence="3" id="KW-1185">Reference proteome</keyword>
<name>A0A9P6E7A4_9AGAR</name>
<evidence type="ECO:0000259" key="1">
    <source>
        <dbReference type="PROSITE" id="PS50097"/>
    </source>
</evidence>
<evidence type="ECO:0000313" key="2">
    <source>
        <dbReference type="EMBL" id="KAF9523837.1"/>
    </source>
</evidence>
<dbReference type="CDD" id="cd18186">
    <property type="entry name" value="BTB_POZ_ZBTB_KLHL-like"/>
    <property type="match status" value="1"/>
</dbReference>
<dbReference type="InterPro" id="IPR000210">
    <property type="entry name" value="BTB/POZ_dom"/>
</dbReference>
<proteinExistence type="predicted"/>
<dbReference type="InterPro" id="IPR011333">
    <property type="entry name" value="SKP1/BTB/POZ_sf"/>
</dbReference>
<accession>A0A9P6E7A4</accession>
<sequence length="209" mass="24045">MRFTTAIPHPSFCFSDGTVVFEVENTLFKVHKFFFLRHSEFFRTLLGSRPAVAPPNIAHFKLNDVKKQDFERLLYVFYPTSLTSPDLTTVNDWTSVLTLAHKWQIQELKLLAIQKLGPLASPIDKIALARNFNLASFQVNTVNVKQDWLLPAFTELCSKNSPLSLTQAEKLDMPTVVKIWEVQHEVMNWPGAYYGPQIMNLVKEKFDLE</sequence>
<dbReference type="SMART" id="SM00225">
    <property type="entry name" value="BTB"/>
    <property type="match status" value="1"/>
</dbReference>
<organism evidence="2 3">
    <name type="scientific">Crepidotus variabilis</name>
    <dbReference type="NCBI Taxonomy" id="179855"/>
    <lineage>
        <taxon>Eukaryota</taxon>
        <taxon>Fungi</taxon>
        <taxon>Dikarya</taxon>
        <taxon>Basidiomycota</taxon>
        <taxon>Agaricomycotina</taxon>
        <taxon>Agaricomycetes</taxon>
        <taxon>Agaricomycetidae</taxon>
        <taxon>Agaricales</taxon>
        <taxon>Agaricineae</taxon>
        <taxon>Crepidotaceae</taxon>
        <taxon>Crepidotus</taxon>
    </lineage>
</organism>
<protein>
    <recommendedName>
        <fullName evidence="1">BTB domain-containing protein</fullName>
    </recommendedName>
</protein>
<dbReference type="OrthoDB" id="2367075at2759"/>
<dbReference type="Proteomes" id="UP000807306">
    <property type="component" value="Unassembled WGS sequence"/>
</dbReference>
<dbReference type="SUPFAM" id="SSF54695">
    <property type="entry name" value="POZ domain"/>
    <property type="match status" value="1"/>
</dbReference>